<evidence type="ECO:0000313" key="2">
    <source>
        <dbReference type="EMBL" id="KAG0471031.1"/>
    </source>
</evidence>
<comment type="caution">
    <text evidence="2">The sequence shown here is derived from an EMBL/GenBank/DDBJ whole genome shotgun (WGS) entry which is preliminary data.</text>
</comment>
<accession>A0A835QHL0</accession>
<protein>
    <submittedName>
        <fullName evidence="2">Uncharacterized protein</fullName>
    </submittedName>
</protein>
<evidence type="ECO:0000256" key="1">
    <source>
        <dbReference type="SAM" id="MobiDB-lite"/>
    </source>
</evidence>
<dbReference type="AlphaFoldDB" id="A0A835QHL0"/>
<dbReference type="Proteomes" id="UP000639772">
    <property type="component" value="Unassembled WGS sequence"/>
</dbReference>
<reference evidence="2 3" key="1">
    <citation type="journal article" date="2020" name="Nat. Food">
        <title>A phased Vanilla planifolia genome enables genetic improvement of flavour and production.</title>
        <authorList>
            <person name="Hasing T."/>
            <person name="Tang H."/>
            <person name="Brym M."/>
            <person name="Khazi F."/>
            <person name="Huang T."/>
            <person name="Chambers A.H."/>
        </authorList>
    </citation>
    <scope>NUCLEOTIDE SEQUENCE [LARGE SCALE GENOMIC DNA]</scope>
    <source>
        <tissue evidence="2">Leaf</tissue>
    </source>
</reference>
<feature type="region of interest" description="Disordered" evidence="1">
    <location>
        <begin position="1"/>
        <end position="65"/>
    </location>
</feature>
<evidence type="ECO:0000313" key="3">
    <source>
        <dbReference type="Proteomes" id="UP000639772"/>
    </source>
</evidence>
<sequence>MEPNDSSVNSSATEKVTGGGEGLQGGGEVIVTAGCPRGGGQSAGRHPRDHMVGPICDLPQHSWTL</sequence>
<gene>
    <name evidence="2" type="ORF">HPP92_015577</name>
</gene>
<proteinExistence type="predicted"/>
<dbReference type="EMBL" id="JADCNM010000008">
    <property type="protein sequence ID" value="KAG0471031.1"/>
    <property type="molecule type" value="Genomic_DNA"/>
</dbReference>
<name>A0A835QHL0_VANPL</name>
<feature type="compositionally biased region" description="Gly residues" evidence="1">
    <location>
        <begin position="17"/>
        <end position="28"/>
    </location>
</feature>
<feature type="compositionally biased region" description="Polar residues" evidence="1">
    <location>
        <begin position="1"/>
        <end position="14"/>
    </location>
</feature>
<organism evidence="2 3">
    <name type="scientific">Vanilla planifolia</name>
    <name type="common">Vanilla</name>
    <dbReference type="NCBI Taxonomy" id="51239"/>
    <lineage>
        <taxon>Eukaryota</taxon>
        <taxon>Viridiplantae</taxon>
        <taxon>Streptophyta</taxon>
        <taxon>Embryophyta</taxon>
        <taxon>Tracheophyta</taxon>
        <taxon>Spermatophyta</taxon>
        <taxon>Magnoliopsida</taxon>
        <taxon>Liliopsida</taxon>
        <taxon>Asparagales</taxon>
        <taxon>Orchidaceae</taxon>
        <taxon>Vanilloideae</taxon>
        <taxon>Vanilleae</taxon>
        <taxon>Vanilla</taxon>
    </lineage>
</organism>